<evidence type="ECO:0000313" key="1">
    <source>
        <dbReference type="EMBL" id="KKL92628.1"/>
    </source>
</evidence>
<comment type="caution">
    <text evidence="1">The sequence shown here is derived from an EMBL/GenBank/DDBJ whole genome shotgun (WGS) entry which is preliminary data.</text>
</comment>
<dbReference type="EMBL" id="LAZR01019413">
    <property type="protein sequence ID" value="KKL92628.1"/>
    <property type="molecule type" value="Genomic_DNA"/>
</dbReference>
<protein>
    <submittedName>
        <fullName evidence="1">Uncharacterized protein</fullName>
    </submittedName>
</protein>
<reference evidence="1" key="1">
    <citation type="journal article" date="2015" name="Nature">
        <title>Complex archaea that bridge the gap between prokaryotes and eukaryotes.</title>
        <authorList>
            <person name="Spang A."/>
            <person name="Saw J.H."/>
            <person name="Jorgensen S.L."/>
            <person name="Zaremba-Niedzwiedzka K."/>
            <person name="Martijn J."/>
            <person name="Lind A.E."/>
            <person name="van Eijk R."/>
            <person name="Schleper C."/>
            <person name="Guy L."/>
            <person name="Ettema T.J."/>
        </authorList>
    </citation>
    <scope>NUCLEOTIDE SEQUENCE</scope>
</reference>
<gene>
    <name evidence="1" type="ORF">LCGC14_1882820</name>
</gene>
<dbReference type="AlphaFoldDB" id="A0A0F9G1U4"/>
<sequence length="62" mass="6510">MTTTVQGYRGIYGIMCYEGRSSVVSAAALDSVVVGPKAPSMGRKICLHGLVSSGPHSQEVIR</sequence>
<accession>A0A0F9G1U4</accession>
<organism evidence="1">
    <name type="scientific">marine sediment metagenome</name>
    <dbReference type="NCBI Taxonomy" id="412755"/>
    <lineage>
        <taxon>unclassified sequences</taxon>
        <taxon>metagenomes</taxon>
        <taxon>ecological metagenomes</taxon>
    </lineage>
</organism>
<name>A0A0F9G1U4_9ZZZZ</name>
<proteinExistence type="predicted"/>